<dbReference type="GO" id="GO:0004497">
    <property type="term" value="F:monooxygenase activity"/>
    <property type="evidence" value="ECO:0007669"/>
    <property type="project" value="InterPro"/>
</dbReference>
<dbReference type="SUPFAM" id="SSF48264">
    <property type="entry name" value="Cytochrome P450"/>
    <property type="match status" value="1"/>
</dbReference>
<evidence type="ECO:0000313" key="3">
    <source>
        <dbReference type="EMBL" id="CAF0890692.1"/>
    </source>
</evidence>
<evidence type="ECO:0000313" key="5">
    <source>
        <dbReference type="Proteomes" id="UP000663860"/>
    </source>
</evidence>
<reference evidence="3" key="1">
    <citation type="submission" date="2021-02" db="EMBL/GenBank/DDBJ databases">
        <authorList>
            <person name="Nowell W R."/>
        </authorList>
    </citation>
    <scope>NUCLEOTIDE SEQUENCE</scope>
</reference>
<feature type="binding site" description="axial binding residue" evidence="2">
    <location>
        <position position="417"/>
    </location>
    <ligand>
        <name>heme</name>
        <dbReference type="ChEBI" id="CHEBI:30413"/>
    </ligand>
    <ligandPart>
        <name>Fe</name>
        <dbReference type="ChEBI" id="CHEBI:18248"/>
    </ligandPart>
</feature>
<gene>
    <name evidence="3" type="ORF">IZO911_LOCUS11703</name>
    <name evidence="4" type="ORF">KXQ929_LOCUS11855</name>
</gene>
<evidence type="ECO:0000256" key="2">
    <source>
        <dbReference type="PIRSR" id="PIRSR602401-1"/>
    </source>
</evidence>
<name>A0A813YYS3_9BILA</name>
<organism evidence="3 5">
    <name type="scientific">Adineta steineri</name>
    <dbReference type="NCBI Taxonomy" id="433720"/>
    <lineage>
        <taxon>Eukaryota</taxon>
        <taxon>Metazoa</taxon>
        <taxon>Spiralia</taxon>
        <taxon>Gnathifera</taxon>
        <taxon>Rotifera</taxon>
        <taxon>Eurotatoria</taxon>
        <taxon>Bdelloidea</taxon>
        <taxon>Adinetida</taxon>
        <taxon>Adinetidae</taxon>
        <taxon>Adineta</taxon>
    </lineage>
</organism>
<dbReference type="EMBL" id="CAJNOE010000088">
    <property type="protein sequence ID" value="CAF0890692.1"/>
    <property type="molecule type" value="Genomic_DNA"/>
</dbReference>
<dbReference type="InterPro" id="IPR002401">
    <property type="entry name" value="Cyt_P450_E_grp-I"/>
</dbReference>
<sequence>MILAIIFVSIIFILNVLWLKYRRNSKQKFTIPGVKSSDSALGNLGDIGQAGSLHQYLTILHRQFGPIASFYWNKQLVVSLASPEAFHETRRLFDRPVLLFSAFEPLIGSNSIQYANGDIGRYRRKNHYDTALSPVALRGHFFDIFKRVLREKMILWQLNEGKPIALQAEMLSLAIQSITLTAFGSTLLLGDEKQIEQAYNTCWHEMEMRIQGQSMDSKREIEFKEARNYFLTKVKEIITERRQRSGVDDKCFIDFLLADDEHVLSEEHICDEVITMFVGGFHTTGNLLTWIFYYLAKHQDIQQRLFNELIRTYNTEFPSFEQIDHISYLTNIINESLRLSVLAPWAARVSTDEPIVICGHTIPAGTPIIQALGVVLHDENIWSNPFQFNPDRFNQENKKSFSTLAFSPFGFSGKRVCPGYRFAQYEASLFVAGIIRAFQVTLVDQTSPVIPVHGLVTAPKDEIYVQFTKRNF</sequence>
<dbReference type="Gene3D" id="1.10.630.10">
    <property type="entry name" value="Cytochrome P450"/>
    <property type="match status" value="1"/>
</dbReference>
<comment type="cofactor">
    <cofactor evidence="2">
        <name>heme</name>
        <dbReference type="ChEBI" id="CHEBI:30413"/>
    </cofactor>
</comment>
<dbReference type="InterPro" id="IPR001128">
    <property type="entry name" value="Cyt_P450"/>
</dbReference>
<comment type="similarity">
    <text evidence="1">Belongs to the cytochrome P450 family.</text>
</comment>
<comment type="caution">
    <text evidence="3">The sequence shown here is derived from an EMBL/GenBank/DDBJ whole genome shotgun (WGS) entry which is preliminary data.</text>
</comment>
<dbReference type="GO" id="GO:0016020">
    <property type="term" value="C:membrane"/>
    <property type="evidence" value="ECO:0007669"/>
    <property type="project" value="TreeGrafter"/>
</dbReference>
<proteinExistence type="inferred from homology"/>
<dbReference type="GO" id="GO:0020037">
    <property type="term" value="F:heme binding"/>
    <property type="evidence" value="ECO:0007669"/>
    <property type="project" value="InterPro"/>
</dbReference>
<dbReference type="Proteomes" id="UP000663860">
    <property type="component" value="Unassembled WGS sequence"/>
</dbReference>
<dbReference type="CDD" id="cd00302">
    <property type="entry name" value="cytochrome_P450"/>
    <property type="match status" value="1"/>
</dbReference>
<dbReference type="Pfam" id="PF00067">
    <property type="entry name" value="p450"/>
    <property type="match status" value="1"/>
</dbReference>
<dbReference type="GO" id="GO:0016705">
    <property type="term" value="F:oxidoreductase activity, acting on paired donors, with incorporation or reduction of molecular oxygen"/>
    <property type="evidence" value="ECO:0007669"/>
    <property type="project" value="InterPro"/>
</dbReference>
<dbReference type="PANTHER" id="PTHR24280:SF4">
    <property type="entry name" value="CYTOCHROME P450 20A1"/>
    <property type="match status" value="1"/>
</dbReference>
<keyword evidence="2" id="KW-0479">Metal-binding</keyword>
<evidence type="ECO:0000313" key="4">
    <source>
        <dbReference type="EMBL" id="CAF3712792.1"/>
    </source>
</evidence>
<keyword evidence="2" id="KW-0408">Iron</keyword>
<protein>
    <recommendedName>
        <fullName evidence="6">Cytochrome P450</fullName>
    </recommendedName>
</protein>
<dbReference type="PRINTS" id="PR00463">
    <property type="entry name" value="EP450I"/>
</dbReference>
<dbReference type="InterPro" id="IPR052666">
    <property type="entry name" value="CYP450_20A1-like"/>
</dbReference>
<dbReference type="InterPro" id="IPR036396">
    <property type="entry name" value="Cyt_P450_sf"/>
</dbReference>
<dbReference type="GO" id="GO:0005506">
    <property type="term" value="F:iron ion binding"/>
    <property type="evidence" value="ECO:0007669"/>
    <property type="project" value="InterPro"/>
</dbReference>
<evidence type="ECO:0008006" key="6">
    <source>
        <dbReference type="Google" id="ProtNLM"/>
    </source>
</evidence>
<accession>A0A813YYS3</accession>
<dbReference type="AlphaFoldDB" id="A0A813YYS3"/>
<dbReference type="PANTHER" id="PTHR24280">
    <property type="entry name" value="CYTOCHROME P450 20A1"/>
    <property type="match status" value="1"/>
</dbReference>
<dbReference type="EMBL" id="CAJOBB010000595">
    <property type="protein sequence ID" value="CAF3712792.1"/>
    <property type="molecule type" value="Genomic_DNA"/>
</dbReference>
<evidence type="ECO:0000256" key="1">
    <source>
        <dbReference type="ARBA" id="ARBA00010617"/>
    </source>
</evidence>
<dbReference type="Proteomes" id="UP000663868">
    <property type="component" value="Unassembled WGS sequence"/>
</dbReference>
<keyword evidence="2" id="KW-0349">Heme</keyword>